<accession>A0AAN8PUY7</accession>
<reference evidence="2 3" key="1">
    <citation type="submission" date="2024-01" db="EMBL/GenBank/DDBJ databases">
        <title>The genome of the rayed Mediterranean limpet Patella caerulea (Linnaeus, 1758).</title>
        <authorList>
            <person name="Anh-Thu Weber A."/>
            <person name="Halstead-Nussloch G."/>
        </authorList>
    </citation>
    <scope>NUCLEOTIDE SEQUENCE [LARGE SCALE GENOMIC DNA]</scope>
    <source>
        <strain evidence="2">AATW-2023a</strain>
        <tissue evidence="2">Whole specimen</tissue>
    </source>
</reference>
<keyword evidence="1" id="KW-0812">Transmembrane</keyword>
<organism evidence="2 3">
    <name type="scientific">Patella caerulea</name>
    <name type="common">Rayed Mediterranean limpet</name>
    <dbReference type="NCBI Taxonomy" id="87958"/>
    <lineage>
        <taxon>Eukaryota</taxon>
        <taxon>Metazoa</taxon>
        <taxon>Spiralia</taxon>
        <taxon>Lophotrochozoa</taxon>
        <taxon>Mollusca</taxon>
        <taxon>Gastropoda</taxon>
        <taxon>Patellogastropoda</taxon>
        <taxon>Patelloidea</taxon>
        <taxon>Patellidae</taxon>
        <taxon>Patella</taxon>
    </lineage>
</organism>
<keyword evidence="3" id="KW-1185">Reference proteome</keyword>
<comment type="caution">
    <text evidence="2">The sequence shown here is derived from an EMBL/GenBank/DDBJ whole genome shotgun (WGS) entry which is preliminary data.</text>
</comment>
<protein>
    <submittedName>
        <fullName evidence="2">Uncharacterized protein</fullName>
    </submittedName>
</protein>
<dbReference type="EMBL" id="JAZGQO010000006">
    <property type="protein sequence ID" value="KAK6185098.1"/>
    <property type="molecule type" value="Genomic_DNA"/>
</dbReference>
<keyword evidence="1" id="KW-0472">Membrane</keyword>
<evidence type="ECO:0000313" key="2">
    <source>
        <dbReference type="EMBL" id="KAK6185098.1"/>
    </source>
</evidence>
<name>A0AAN8PUY7_PATCE</name>
<sequence length="269" mass="29942">MGSKTTEGPKQEDTKQFCLIFQYFINVILGKETHVLMTNTMPKANFSCDHTGICKSDGYFSNKSMNGIEGNLYCCSDSDNCNRLSLMPGVPPNQQLCYQTSGNTGKITNTKLPCTNPEDWCASSTITSGTNVTRSYYCERNRCITNGITHFSQSFSICKNITNGKIREELCCCLHNGCNKPPQQMTTEIEPPEPNTVDNSEQNHSHDPKFILVGIMTGSVLLIAILIGVCLIVISYRRKIKAMRENAVYMSYQQINADEVSNSETAHIL</sequence>
<dbReference type="AlphaFoldDB" id="A0AAN8PUY7"/>
<keyword evidence="1" id="KW-1133">Transmembrane helix</keyword>
<dbReference type="Proteomes" id="UP001347796">
    <property type="component" value="Unassembled WGS sequence"/>
</dbReference>
<evidence type="ECO:0000313" key="3">
    <source>
        <dbReference type="Proteomes" id="UP001347796"/>
    </source>
</evidence>
<gene>
    <name evidence="2" type="ORF">SNE40_007410</name>
</gene>
<evidence type="ECO:0000256" key="1">
    <source>
        <dbReference type="SAM" id="Phobius"/>
    </source>
</evidence>
<feature type="transmembrane region" description="Helical" evidence="1">
    <location>
        <begin position="210"/>
        <end position="234"/>
    </location>
</feature>
<proteinExistence type="predicted"/>